<evidence type="ECO:0000313" key="2">
    <source>
        <dbReference type="Proteomes" id="UP001054945"/>
    </source>
</evidence>
<dbReference type="Proteomes" id="UP001054945">
    <property type="component" value="Unassembled WGS sequence"/>
</dbReference>
<gene>
    <name evidence="1" type="ORF">CEXT_183941</name>
</gene>
<accession>A0AAV4XP36</accession>
<comment type="caution">
    <text evidence="1">The sequence shown here is derived from an EMBL/GenBank/DDBJ whole genome shotgun (WGS) entry which is preliminary data.</text>
</comment>
<evidence type="ECO:0000313" key="1">
    <source>
        <dbReference type="EMBL" id="GIY96907.1"/>
    </source>
</evidence>
<reference evidence="1 2" key="1">
    <citation type="submission" date="2021-06" db="EMBL/GenBank/DDBJ databases">
        <title>Caerostris extrusa draft genome.</title>
        <authorList>
            <person name="Kono N."/>
            <person name="Arakawa K."/>
        </authorList>
    </citation>
    <scope>NUCLEOTIDE SEQUENCE [LARGE SCALE GENOMIC DNA]</scope>
</reference>
<protein>
    <submittedName>
        <fullName evidence="1">Uncharacterized protein</fullName>
    </submittedName>
</protein>
<organism evidence="1 2">
    <name type="scientific">Caerostris extrusa</name>
    <name type="common">Bark spider</name>
    <name type="synonym">Caerostris bankana</name>
    <dbReference type="NCBI Taxonomy" id="172846"/>
    <lineage>
        <taxon>Eukaryota</taxon>
        <taxon>Metazoa</taxon>
        <taxon>Ecdysozoa</taxon>
        <taxon>Arthropoda</taxon>
        <taxon>Chelicerata</taxon>
        <taxon>Arachnida</taxon>
        <taxon>Araneae</taxon>
        <taxon>Araneomorphae</taxon>
        <taxon>Entelegynae</taxon>
        <taxon>Araneoidea</taxon>
        <taxon>Araneidae</taxon>
        <taxon>Caerostris</taxon>
    </lineage>
</organism>
<sequence>MFQFHSASNQNCKRTLLETLYDKPYYQPSPEAFIPPKHLLDASYQRFLPKCLQMDVRESLNSDCSVIFLYQLLSLRRCWAIGNSSFNHRGE</sequence>
<dbReference type="EMBL" id="BPLR01018099">
    <property type="protein sequence ID" value="GIY96907.1"/>
    <property type="molecule type" value="Genomic_DNA"/>
</dbReference>
<name>A0AAV4XP36_CAEEX</name>
<proteinExistence type="predicted"/>
<keyword evidence="2" id="KW-1185">Reference proteome</keyword>
<dbReference type="AlphaFoldDB" id="A0AAV4XP36"/>